<dbReference type="PANTHER" id="PTHR12302:SF26">
    <property type="entry name" value="BLR1266 PROTEIN"/>
    <property type="match status" value="1"/>
</dbReference>
<accession>A0ABV6CLK0</accession>
<evidence type="ECO:0000313" key="2">
    <source>
        <dbReference type="EMBL" id="MFC0201629.1"/>
    </source>
</evidence>
<feature type="domain" description="TNase-like" evidence="1">
    <location>
        <begin position="63"/>
        <end position="178"/>
    </location>
</feature>
<dbReference type="PANTHER" id="PTHR12302">
    <property type="entry name" value="EBNA2 BINDING PROTEIN P100"/>
    <property type="match status" value="1"/>
</dbReference>
<comment type="caution">
    <text evidence="2">The sequence shown here is derived from an EMBL/GenBank/DDBJ whole genome shotgun (WGS) entry which is preliminary data.</text>
</comment>
<organism evidence="2 3">
    <name type="scientific">Paracoccus rhizosphaerae</name>
    <dbReference type="NCBI Taxonomy" id="1133347"/>
    <lineage>
        <taxon>Bacteria</taxon>
        <taxon>Pseudomonadati</taxon>
        <taxon>Pseudomonadota</taxon>
        <taxon>Alphaproteobacteria</taxon>
        <taxon>Rhodobacterales</taxon>
        <taxon>Paracoccaceae</taxon>
        <taxon>Paracoccus</taxon>
    </lineage>
</organism>
<gene>
    <name evidence="2" type="ORF">ACFFIZ_15300</name>
</gene>
<protein>
    <submittedName>
        <fullName evidence="2">Thermonuclease family protein</fullName>
    </submittedName>
</protein>
<proteinExistence type="predicted"/>
<reference evidence="2 3" key="1">
    <citation type="submission" date="2024-09" db="EMBL/GenBank/DDBJ databases">
        <authorList>
            <person name="Sun Q."/>
            <person name="Mori K."/>
        </authorList>
    </citation>
    <scope>NUCLEOTIDE SEQUENCE [LARGE SCALE GENOMIC DNA]</scope>
    <source>
        <strain evidence="2 3">CCM 7904</strain>
    </source>
</reference>
<dbReference type="RefSeq" id="WP_265508366.1">
    <property type="nucleotide sequence ID" value="NZ_JAOTBE010000072.1"/>
</dbReference>
<dbReference type="PROSITE" id="PS50830">
    <property type="entry name" value="TNASE_3"/>
    <property type="match status" value="1"/>
</dbReference>
<evidence type="ECO:0000313" key="3">
    <source>
        <dbReference type="Proteomes" id="UP001589795"/>
    </source>
</evidence>
<dbReference type="Pfam" id="PF00565">
    <property type="entry name" value="SNase"/>
    <property type="match status" value="1"/>
</dbReference>
<dbReference type="SUPFAM" id="SSF50199">
    <property type="entry name" value="Staphylococcal nuclease"/>
    <property type="match status" value="1"/>
</dbReference>
<evidence type="ECO:0000259" key="1">
    <source>
        <dbReference type="PROSITE" id="PS50830"/>
    </source>
</evidence>
<dbReference type="InterPro" id="IPR035437">
    <property type="entry name" value="SNase_OB-fold_sf"/>
</dbReference>
<keyword evidence="3" id="KW-1185">Reference proteome</keyword>
<dbReference type="Proteomes" id="UP001589795">
    <property type="component" value="Unassembled WGS sequence"/>
</dbReference>
<dbReference type="SMART" id="SM00318">
    <property type="entry name" value="SNc"/>
    <property type="match status" value="1"/>
</dbReference>
<sequence>MTKRRKTKRRAGPKVWLAAIALVTALFLIGDDNPQLRQGLEEMLQEVVTGESPADQQTGNATVIDGDTLDVAGVRVRLYAIDAPEAGQLCRRSGQNWACGADAGKALVSAIAGRQVTCEERDQDRYGRIVGICRAGPENLNAWMVENGWAVAYRRYGGRIYDPEEVVARVAERGIWSSEFVMPWDWRKGER</sequence>
<name>A0ABV6CLK0_9RHOB</name>
<dbReference type="Gene3D" id="2.40.50.90">
    <property type="match status" value="1"/>
</dbReference>
<dbReference type="InterPro" id="IPR016071">
    <property type="entry name" value="Staphylococal_nuclease_OB-fold"/>
</dbReference>
<dbReference type="EMBL" id="JBHLWQ010000143">
    <property type="protein sequence ID" value="MFC0201629.1"/>
    <property type="molecule type" value="Genomic_DNA"/>
</dbReference>